<gene>
    <name evidence="6" type="ORF">METZ01_LOCUS445831</name>
</gene>
<feature type="non-terminal residue" evidence="6">
    <location>
        <position position="1"/>
    </location>
</feature>
<proteinExistence type="inferred from homology"/>
<sequence length="178" mass="19515">MRIAEKALTFDDVLLRPEYSDVLPREVDLSTRVSTEIELNIPLLSAAMDTVTEANLAIALAQEGGIGVVHKNMSPAEQGRQVARVKKFESGMITDPITVSPDKTIREVIQITRANNISGVPVANGGETLGIVTHRDLRFETQLDAPVSTVMTPREKLVTVLEGADKEEVLSLLHRHRI</sequence>
<dbReference type="FunFam" id="3.20.20.70:FF:000424">
    <property type="entry name" value="Inosine-5'-monophosphate dehydrogenase 2"/>
    <property type="match status" value="1"/>
</dbReference>
<evidence type="ECO:0000256" key="3">
    <source>
        <dbReference type="ARBA" id="ARBA00023002"/>
    </source>
</evidence>
<dbReference type="InterPro" id="IPR013785">
    <property type="entry name" value="Aldolase_TIM"/>
</dbReference>
<dbReference type="Gene3D" id="3.20.20.70">
    <property type="entry name" value="Aldolase class I"/>
    <property type="match status" value="1"/>
</dbReference>
<dbReference type="InterPro" id="IPR005990">
    <property type="entry name" value="IMP_DH"/>
</dbReference>
<dbReference type="AlphaFoldDB" id="A0A382ZBU0"/>
<feature type="domain" description="CBS" evidence="5">
    <location>
        <begin position="92"/>
        <end position="147"/>
    </location>
</feature>
<accession>A0A382ZBU0</accession>
<reference evidence="6" key="1">
    <citation type="submission" date="2018-05" db="EMBL/GenBank/DDBJ databases">
        <authorList>
            <person name="Lanie J.A."/>
            <person name="Ng W.-L."/>
            <person name="Kazmierczak K.M."/>
            <person name="Andrzejewski T.M."/>
            <person name="Davidsen T.M."/>
            <person name="Wayne K.J."/>
            <person name="Tettelin H."/>
            <person name="Glass J.I."/>
            <person name="Rusch D."/>
            <person name="Podicherti R."/>
            <person name="Tsui H.-C.T."/>
            <person name="Winkler M.E."/>
        </authorList>
    </citation>
    <scope>NUCLEOTIDE SEQUENCE</scope>
</reference>
<evidence type="ECO:0000313" key="6">
    <source>
        <dbReference type="EMBL" id="SVD92977.1"/>
    </source>
</evidence>
<feature type="non-terminal residue" evidence="6">
    <location>
        <position position="178"/>
    </location>
</feature>
<dbReference type="Pfam" id="PF00478">
    <property type="entry name" value="IMPDH"/>
    <property type="match status" value="1"/>
</dbReference>
<dbReference type="GO" id="GO:0006183">
    <property type="term" value="P:GTP biosynthetic process"/>
    <property type="evidence" value="ECO:0007669"/>
    <property type="project" value="TreeGrafter"/>
</dbReference>
<name>A0A382ZBU0_9ZZZZ</name>
<protein>
    <recommendedName>
        <fullName evidence="5">CBS domain-containing protein</fullName>
    </recommendedName>
</protein>
<dbReference type="SMART" id="SM00116">
    <property type="entry name" value="CBS"/>
    <property type="match status" value="1"/>
</dbReference>
<dbReference type="SMART" id="SM01240">
    <property type="entry name" value="IMPDH"/>
    <property type="match status" value="1"/>
</dbReference>
<dbReference type="SUPFAM" id="SSF51395">
    <property type="entry name" value="FMN-linked oxidoreductases"/>
    <property type="match status" value="1"/>
</dbReference>
<dbReference type="InterPro" id="IPR000644">
    <property type="entry name" value="CBS_dom"/>
</dbReference>
<dbReference type="PROSITE" id="PS51371">
    <property type="entry name" value="CBS"/>
    <property type="match status" value="1"/>
</dbReference>
<dbReference type="PANTHER" id="PTHR11911">
    <property type="entry name" value="INOSINE-5-MONOPHOSPHATE DEHYDROGENASE RELATED"/>
    <property type="match status" value="1"/>
</dbReference>
<keyword evidence="4" id="KW-0129">CBS domain</keyword>
<dbReference type="GO" id="GO:0046872">
    <property type="term" value="F:metal ion binding"/>
    <property type="evidence" value="ECO:0007669"/>
    <property type="project" value="UniProtKB-KW"/>
</dbReference>
<evidence type="ECO:0000259" key="5">
    <source>
        <dbReference type="PROSITE" id="PS51371"/>
    </source>
</evidence>
<dbReference type="CDD" id="cd04601">
    <property type="entry name" value="CBS_pair_IMPDH"/>
    <property type="match status" value="1"/>
</dbReference>
<keyword evidence="2" id="KW-0479">Metal-binding</keyword>
<dbReference type="GO" id="GO:0003938">
    <property type="term" value="F:IMP dehydrogenase activity"/>
    <property type="evidence" value="ECO:0007669"/>
    <property type="project" value="InterPro"/>
</dbReference>
<evidence type="ECO:0000256" key="2">
    <source>
        <dbReference type="ARBA" id="ARBA00022723"/>
    </source>
</evidence>
<evidence type="ECO:0000256" key="4">
    <source>
        <dbReference type="ARBA" id="ARBA00023122"/>
    </source>
</evidence>
<dbReference type="InterPro" id="IPR001093">
    <property type="entry name" value="IMP_DH_GMPRt"/>
</dbReference>
<keyword evidence="3" id="KW-0560">Oxidoreductase</keyword>
<dbReference type="PANTHER" id="PTHR11911:SF111">
    <property type="entry name" value="INOSINE-5'-MONOPHOSPHATE DEHYDROGENASE"/>
    <property type="match status" value="1"/>
</dbReference>
<evidence type="ECO:0000256" key="1">
    <source>
        <dbReference type="ARBA" id="ARBA00005502"/>
    </source>
</evidence>
<comment type="similarity">
    <text evidence="1">Belongs to the IMPDH/GMPR family.</text>
</comment>
<organism evidence="6">
    <name type="scientific">marine metagenome</name>
    <dbReference type="NCBI Taxonomy" id="408172"/>
    <lineage>
        <taxon>unclassified sequences</taxon>
        <taxon>metagenomes</taxon>
        <taxon>ecological metagenomes</taxon>
    </lineage>
</organism>
<dbReference type="EMBL" id="UINC01182647">
    <property type="protein sequence ID" value="SVD92977.1"/>
    <property type="molecule type" value="Genomic_DNA"/>
</dbReference>